<sequence>MQGHTRHSGAILFGPSFELKSHDKYPDIWAMDEKDPFMQPEGGESVDDVVTRLTKALAIMESEFHECTVLIVSHGDPLQILQTILSAAKEQATSPANDLMSRIQAIRVPSVLTAPQVCS</sequence>
<dbReference type="Gene3D" id="3.40.50.1240">
    <property type="entry name" value="Phosphoglycerate mutase-like"/>
    <property type="match status" value="1"/>
</dbReference>
<proteinExistence type="predicted"/>
<accession>A0AAW2JFE7</accession>
<gene>
    <name evidence="1" type="ORF">Sradi_6965700</name>
</gene>
<protein>
    <submittedName>
        <fullName evidence="1">Uncharacterized protein</fullName>
    </submittedName>
</protein>
<evidence type="ECO:0000313" key="1">
    <source>
        <dbReference type="EMBL" id="KAL0292941.1"/>
    </source>
</evidence>
<dbReference type="AlphaFoldDB" id="A0AAW2JFE7"/>
<name>A0AAW2JFE7_SESRA</name>
<comment type="caution">
    <text evidence="1">The sequence shown here is derived from an EMBL/GenBank/DDBJ whole genome shotgun (WGS) entry which is preliminary data.</text>
</comment>
<reference evidence="1" key="1">
    <citation type="submission" date="2020-06" db="EMBL/GenBank/DDBJ databases">
        <authorList>
            <person name="Li T."/>
            <person name="Hu X."/>
            <person name="Zhang T."/>
            <person name="Song X."/>
            <person name="Zhang H."/>
            <person name="Dai N."/>
            <person name="Sheng W."/>
            <person name="Hou X."/>
            <person name="Wei L."/>
        </authorList>
    </citation>
    <scope>NUCLEOTIDE SEQUENCE</scope>
    <source>
        <strain evidence="1">G02</strain>
        <tissue evidence="1">Leaf</tissue>
    </source>
</reference>
<reference evidence="1" key="2">
    <citation type="journal article" date="2024" name="Plant">
        <title>Genomic evolution and insights into agronomic trait innovations of Sesamum species.</title>
        <authorList>
            <person name="Miao H."/>
            <person name="Wang L."/>
            <person name="Qu L."/>
            <person name="Liu H."/>
            <person name="Sun Y."/>
            <person name="Le M."/>
            <person name="Wang Q."/>
            <person name="Wei S."/>
            <person name="Zheng Y."/>
            <person name="Lin W."/>
            <person name="Duan Y."/>
            <person name="Cao H."/>
            <person name="Xiong S."/>
            <person name="Wang X."/>
            <person name="Wei L."/>
            <person name="Li C."/>
            <person name="Ma Q."/>
            <person name="Ju M."/>
            <person name="Zhao R."/>
            <person name="Li G."/>
            <person name="Mu C."/>
            <person name="Tian Q."/>
            <person name="Mei H."/>
            <person name="Zhang T."/>
            <person name="Gao T."/>
            <person name="Zhang H."/>
        </authorList>
    </citation>
    <scope>NUCLEOTIDE SEQUENCE</scope>
    <source>
        <strain evidence="1">G02</strain>
    </source>
</reference>
<organism evidence="1">
    <name type="scientific">Sesamum radiatum</name>
    <name type="common">Black benniseed</name>
    <dbReference type="NCBI Taxonomy" id="300843"/>
    <lineage>
        <taxon>Eukaryota</taxon>
        <taxon>Viridiplantae</taxon>
        <taxon>Streptophyta</taxon>
        <taxon>Embryophyta</taxon>
        <taxon>Tracheophyta</taxon>
        <taxon>Spermatophyta</taxon>
        <taxon>Magnoliopsida</taxon>
        <taxon>eudicotyledons</taxon>
        <taxon>Gunneridae</taxon>
        <taxon>Pentapetalae</taxon>
        <taxon>asterids</taxon>
        <taxon>lamiids</taxon>
        <taxon>Lamiales</taxon>
        <taxon>Pedaliaceae</taxon>
        <taxon>Sesamum</taxon>
    </lineage>
</organism>
<dbReference type="InterPro" id="IPR013078">
    <property type="entry name" value="His_Pase_superF_clade-1"/>
</dbReference>
<dbReference type="InterPro" id="IPR029033">
    <property type="entry name" value="His_PPase_superfam"/>
</dbReference>
<dbReference type="Pfam" id="PF00300">
    <property type="entry name" value="His_Phos_1"/>
    <property type="match status" value="1"/>
</dbReference>
<dbReference type="EMBL" id="JACGWJ010000369">
    <property type="protein sequence ID" value="KAL0292941.1"/>
    <property type="molecule type" value="Genomic_DNA"/>
</dbReference>
<dbReference type="PANTHER" id="PTHR47821">
    <property type="entry name" value="PHOSPHOGLYCERATE MUTASE FAMILY PROTEIN"/>
    <property type="match status" value="1"/>
</dbReference>
<dbReference type="SUPFAM" id="SSF53254">
    <property type="entry name" value="Phosphoglycerate mutase-like"/>
    <property type="match status" value="1"/>
</dbReference>
<dbReference type="PANTHER" id="PTHR47821:SF2">
    <property type="entry name" value="PHOSPHOGLYCERATE MUTASE FAMILY PROTEIN"/>
    <property type="match status" value="1"/>
</dbReference>